<accession>A0A1M5AJV1</accession>
<evidence type="ECO:0000256" key="1">
    <source>
        <dbReference type="PROSITE-ProRule" id="PRU00473"/>
    </source>
</evidence>
<dbReference type="PANTHER" id="PTHR30329">
    <property type="entry name" value="STATOR ELEMENT OF FLAGELLAR MOTOR COMPLEX"/>
    <property type="match status" value="1"/>
</dbReference>
<dbReference type="CDD" id="cd07185">
    <property type="entry name" value="OmpA_C-like"/>
    <property type="match status" value="1"/>
</dbReference>
<dbReference type="PANTHER" id="PTHR30329:SF21">
    <property type="entry name" value="LIPOPROTEIN YIAD-RELATED"/>
    <property type="match status" value="1"/>
</dbReference>
<name>A0A1M5AJV1_9RHOB</name>
<dbReference type="PROSITE" id="PS51123">
    <property type="entry name" value="OMPA_2"/>
    <property type="match status" value="1"/>
</dbReference>
<proteinExistence type="predicted"/>
<evidence type="ECO:0000313" key="3">
    <source>
        <dbReference type="EMBL" id="SHF30445.1"/>
    </source>
</evidence>
<reference evidence="4" key="1">
    <citation type="submission" date="2016-11" db="EMBL/GenBank/DDBJ databases">
        <authorList>
            <person name="Varghese N."/>
            <person name="Submissions S."/>
        </authorList>
    </citation>
    <scope>NUCLEOTIDE SEQUENCE [LARGE SCALE GENOMIC DNA]</scope>
    <source>
        <strain evidence="4">DSM 100566</strain>
    </source>
</reference>
<dbReference type="Pfam" id="PF00691">
    <property type="entry name" value="OmpA"/>
    <property type="match status" value="1"/>
</dbReference>
<dbReference type="Proteomes" id="UP000184144">
    <property type="component" value="Unassembled WGS sequence"/>
</dbReference>
<dbReference type="GO" id="GO:0016020">
    <property type="term" value="C:membrane"/>
    <property type="evidence" value="ECO:0007669"/>
    <property type="project" value="UniProtKB-UniRule"/>
</dbReference>
<sequence length="278" mass="29182">MGLFSTINAAKYRAEGLNLMQAFRLETSLAKLDFKRTEVVAALAFMLVGSLSFIAMQSVGGASEPSEQVTAAQAEPAAVLDQPRIADTTLEPLANAPATQNASVIQASLTLPTPPTPALVEPVAAPAPAVVETAPVDVVASAPAPQMASTVPEAPDCLVELRQIAGNATFYFGVGSAQLNGTDLVRLSQLGRMANACPEAKIQITGHSDTTGSDLINFDLSWKRADSTMNAIAQLGLDTSQFEPVGFGARMPLSQGDASDDDRNRRVEFVILRNDPDS</sequence>
<evidence type="ECO:0000259" key="2">
    <source>
        <dbReference type="PROSITE" id="PS51123"/>
    </source>
</evidence>
<dbReference type="InterPro" id="IPR006665">
    <property type="entry name" value="OmpA-like"/>
</dbReference>
<dbReference type="SUPFAM" id="SSF103088">
    <property type="entry name" value="OmpA-like"/>
    <property type="match status" value="1"/>
</dbReference>
<dbReference type="STRING" id="1486859.SAMN05444273_10567"/>
<dbReference type="InterPro" id="IPR036737">
    <property type="entry name" value="OmpA-like_sf"/>
</dbReference>
<keyword evidence="4" id="KW-1185">Reference proteome</keyword>
<dbReference type="Gene3D" id="3.30.1330.60">
    <property type="entry name" value="OmpA-like domain"/>
    <property type="match status" value="1"/>
</dbReference>
<organism evidence="3 4">
    <name type="scientific">Litoreibacter ascidiaceicola</name>
    <dbReference type="NCBI Taxonomy" id="1486859"/>
    <lineage>
        <taxon>Bacteria</taxon>
        <taxon>Pseudomonadati</taxon>
        <taxon>Pseudomonadota</taxon>
        <taxon>Alphaproteobacteria</taxon>
        <taxon>Rhodobacterales</taxon>
        <taxon>Roseobacteraceae</taxon>
        <taxon>Litoreibacter</taxon>
    </lineage>
</organism>
<gene>
    <name evidence="3" type="ORF">SAMN05444273_10567</name>
</gene>
<dbReference type="AlphaFoldDB" id="A0A1M5AJV1"/>
<protein>
    <submittedName>
        <fullName evidence="3">Outer membrane protein OmpA</fullName>
    </submittedName>
</protein>
<dbReference type="InterPro" id="IPR050330">
    <property type="entry name" value="Bact_OuterMem_StrucFunc"/>
</dbReference>
<dbReference type="EMBL" id="FQUV01000005">
    <property type="protein sequence ID" value="SHF30445.1"/>
    <property type="molecule type" value="Genomic_DNA"/>
</dbReference>
<dbReference type="RefSeq" id="WP_083588640.1">
    <property type="nucleotide sequence ID" value="NZ_FQUV01000005.1"/>
</dbReference>
<keyword evidence="1" id="KW-0472">Membrane</keyword>
<dbReference type="OrthoDB" id="189250at2"/>
<evidence type="ECO:0000313" key="4">
    <source>
        <dbReference type="Proteomes" id="UP000184144"/>
    </source>
</evidence>
<feature type="domain" description="OmpA-like" evidence="2">
    <location>
        <begin position="159"/>
        <end position="275"/>
    </location>
</feature>